<keyword evidence="6 10" id="KW-0808">Transferase</keyword>
<evidence type="ECO:0000256" key="8">
    <source>
        <dbReference type="ARBA" id="ARBA00031423"/>
    </source>
</evidence>
<keyword evidence="7 10" id="KW-0119">Carbohydrate metabolism</keyword>
<evidence type="ECO:0000256" key="3">
    <source>
        <dbReference type="ARBA" id="ARBA00012560"/>
    </source>
</evidence>
<dbReference type="Gene3D" id="3.20.20.80">
    <property type="entry name" value="Glycosidases"/>
    <property type="match status" value="1"/>
</dbReference>
<evidence type="ECO:0000313" key="12">
    <source>
        <dbReference type="Proteomes" id="UP000199053"/>
    </source>
</evidence>
<evidence type="ECO:0000256" key="10">
    <source>
        <dbReference type="RuleBase" id="RU361207"/>
    </source>
</evidence>
<evidence type="ECO:0000256" key="1">
    <source>
        <dbReference type="ARBA" id="ARBA00000439"/>
    </source>
</evidence>
<reference evidence="12" key="1">
    <citation type="submission" date="2016-10" db="EMBL/GenBank/DDBJ databases">
        <authorList>
            <person name="Varghese N."/>
            <person name="Submissions S."/>
        </authorList>
    </citation>
    <scope>NUCLEOTIDE SEQUENCE [LARGE SCALE GENOMIC DNA]</scope>
    <source>
        <strain evidence="12">DSM 16995</strain>
    </source>
</reference>
<keyword evidence="5 10" id="KW-0328">Glycosyltransferase</keyword>
<dbReference type="EMBL" id="FNGA01000002">
    <property type="protein sequence ID" value="SDK87549.1"/>
    <property type="molecule type" value="Genomic_DNA"/>
</dbReference>
<dbReference type="NCBIfam" id="NF011080">
    <property type="entry name" value="PRK14508.1-3"/>
    <property type="match status" value="1"/>
</dbReference>
<gene>
    <name evidence="11" type="ORF">SAMN05660337_1533</name>
</gene>
<dbReference type="Pfam" id="PF02446">
    <property type="entry name" value="Glyco_hydro_77"/>
    <property type="match status" value="1"/>
</dbReference>
<comment type="catalytic activity">
    <reaction evidence="1 10">
        <text>Transfers a segment of a (1-&gt;4)-alpha-D-glucan to a new position in an acceptor, which may be glucose or a (1-&gt;4)-alpha-D-glucan.</text>
        <dbReference type="EC" id="2.4.1.25"/>
    </reaction>
</comment>
<dbReference type="AlphaFoldDB" id="A0A1G9FGQ3"/>
<evidence type="ECO:0000256" key="4">
    <source>
        <dbReference type="ARBA" id="ARBA00020295"/>
    </source>
</evidence>
<keyword evidence="12" id="KW-1185">Reference proteome</keyword>
<dbReference type="InterPro" id="IPR003385">
    <property type="entry name" value="Glyco_hydro_77"/>
</dbReference>
<dbReference type="GO" id="GO:0005975">
    <property type="term" value="P:carbohydrate metabolic process"/>
    <property type="evidence" value="ECO:0007669"/>
    <property type="project" value="InterPro"/>
</dbReference>
<accession>A0A1G9FGQ3</accession>
<dbReference type="GO" id="GO:0004134">
    <property type="term" value="F:4-alpha-glucanotransferase activity"/>
    <property type="evidence" value="ECO:0007669"/>
    <property type="project" value="UniProtKB-EC"/>
</dbReference>
<evidence type="ECO:0000256" key="9">
    <source>
        <dbReference type="ARBA" id="ARBA00031501"/>
    </source>
</evidence>
<evidence type="ECO:0000256" key="5">
    <source>
        <dbReference type="ARBA" id="ARBA00022676"/>
    </source>
</evidence>
<dbReference type="SUPFAM" id="SSF51445">
    <property type="entry name" value="(Trans)glycosidases"/>
    <property type="match status" value="1"/>
</dbReference>
<dbReference type="InterPro" id="IPR017853">
    <property type="entry name" value="GH"/>
</dbReference>
<evidence type="ECO:0000256" key="7">
    <source>
        <dbReference type="ARBA" id="ARBA00023277"/>
    </source>
</evidence>
<evidence type="ECO:0000256" key="6">
    <source>
        <dbReference type="ARBA" id="ARBA00022679"/>
    </source>
</evidence>
<dbReference type="STRING" id="246191.SAMN05660337_1533"/>
<dbReference type="Proteomes" id="UP000199053">
    <property type="component" value="Unassembled WGS sequence"/>
</dbReference>
<name>A0A1G9FGQ3_9BACT</name>
<dbReference type="PANTHER" id="PTHR32438:SF5">
    <property type="entry name" value="4-ALPHA-GLUCANOTRANSFERASE DPE1, CHLOROPLASTIC_AMYLOPLASTIC"/>
    <property type="match status" value="1"/>
</dbReference>
<dbReference type="PANTHER" id="PTHR32438">
    <property type="entry name" value="4-ALPHA-GLUCANOTRANSFERASE DPE1, CHLOROPLASTIC/AMYLOPLASTIC"/>
    <property type="match status" value="1"/>
</dbReference>
<dbReference type="NCBIfam" id="TIGR00217">
    <property type="entry name" value="malQ"/>
    <property type="match status" value="1"/>
</dbReference>
<protein>
    <recommendedName>
        <fullName evidence="4 10">4-alpha-glucanotransferase</fullName>
        <ecNumber evidence="3 10">2.4.1.25</ecNumber>
    </recommendedName>
    <alternativeName>
        <fullName evidence="8 10">Amylomaltase</fullName>
    </alternativeName>
    <alternativeName>
        <fullName evidence="9 10">Disproportionating enzyme</fullName>
    </alternativeName>
</protein>
<organism evidence="11 12">
    <name type="scientific">Maridesulfovibrio ferrireducens</name>
    <dbReference type="NCBI Taxonomy" id="246191"/>
    <lineage>
        <taxon>Bacteria</taxon>
        <taxon>Pseudomonadati</taxon>
        <taxon>Thermodesulfobacteriota</taxon>
        <taxon>Desulfovibrionia</taxon>
        <taxon>Desulfovibrionales</taxon>
        <taxon>Desulfovibrionaceae</taxon>
        <taxon>Maridesulfovibrio</taxon>
    </lineage>
</organism>
<evidence type="ECO:0000313" key="11">
    <source>
        <dbReference type="EMBL" id="SDK87549.1"/>
    </source>
</evidence>
<sequence length="503" mass="57506">MKRSSGILLHFTSLPSRFGVGDIGPAAYEFADFLAEAGQRFWQVLPITPTSSKLCNSPYSGFSAFAASPLLISPELMVDYGLLSEEEIKEFVIPDSDKADFDAAAHAKETLLRMAFSRVANDLLNDPVFSQFIWDNMHWVNDFALFTALKQDFNGDSWTKWPEDIRERTEEGMRYWGELLAREILFVKFCQWIFFRQWGQLRDHLAEIGVELIGDIPIYVTHDSSDVWANRKIFKLDENGESWCVAGVPPDYFSKKGQLWGNPVYDWAVLEQEGFGWWISRLKHNLGLYNWARLDHFRGFSAYWEIPAEAQSAIDGYWVPAPGHKLFERLSCEEGCLRIIAEDLGHITPDVAYLKDRFQLPGMNILQFSFGSDIGICGDALHNHRRNSVVYTGTHDNNTNRGWFNQDADEISRKNMLSYLGHDWIDESKISWELIRLLMSSVGCLCIFQAQDLLNLGGEARMNVPGEADGNWGWKLVPGQLTPLIRERLGEMTEIFGRTSRID</sequence>
<proteinExistence type="inferred from homology"/>
<comment type="similarity">
    <text evidence="2 10">Belongs to the disproportionating enzyme family.</text>
</comment>
<evidence type="ECO:0000256" key="2">
    <source>
        <dbReference type="ARBA" id="ARBA00005684"/>
    </source>
</evidence>
<dbReference type="EC" id="2.4.1.25" evidence="3 10"/>